<dbReference type="KEGG" id="rlc:K227x_51290"/>
<organism evidence="1 2">
    <name type="scientific">Rubripirellula lacrimiformis</name>
    <dbReference type="NCBI Taxonomy" id="1930273"/>
    <lineage>
        <taxon>Bacteria</taxon>
        <taxon>Pseudomonadati</taxon>
        <taxon>Planctomycetota</taxon>
        <taxon>Planctomycetia</taxon>
        <taxon>Pirellulales</taxon>
        <taxon>Pirellulaceae</taxon>
        <taxon>Rubripirellula</taxon>
    </lineage>
</organism>
<evidence type="ECO:0000313" key="2">
    <source>
        <dbReference type="Proteomes" id="UP000318538"/>
    </source>
</evidence>
<dbReference type="Pfam" id="PF13365">
    <property type="entry name" value="Trypsin_2"/>
    <property type="match status" value="1"/>
</dbReference>
<keyword evidence="1" id="KW-0378">Hydrolase</keyword>
<accession>A0A517NI42</accession>
<proteinExistence type="predicted"/>
<protein>
    <submittedName>
        <fullName evidence="1">Periplasmic serine endoprotease DegP</fullName>
        <ecNumber evidence="1">3.4.21.107</ecNumber>
    </submittedName>
</protein>
<dbReference type="GO" id="GO:0008233">
    <property type="term" value="F:peptidase activity"/>
    <property type="evidence" value="ECO:0007669"/>
    <property type="project" value="UniProtKB-KW"/>
</dbReference>
<evidence type="ECO:0000313" key="1">
    <source>
        <dbReference type="EMBL" id="QDT06713.1"/>
    </source>
</evidence>
<dbReference type="EMBL" id="CP036525">
    <property type="protein sequence ID" value="QDT06713.1"/>
    <property type="molecule type" value="Genomic_DNA"/>
</dbReference>
<dbReference type="PANTHER" id="PTHR43019:SF62">
    <property type="entry name" value="SERINE ENDOPROTEASE DEGS"/>
    <property type="match status" value="1"/>
</dbReference>
<keyword evidence="1" id="KW-0645">Protease</keyword>
<dbReference type="Gene3D" id="2.40.10.120">
    <property type="match status" value="1"/>
</dbReference>
<keyword evidence="2" id="KW-1185">Reference proteome</keyword>
<dbReference type="AlphaFoldDB" id="A0A517NI42"/>
<gene>
    <name evidence="1" type="primary">degP_7</name>
    <name evidence="1" type="ORF">K227x_51290</name>
</gene>
<dbReference type="GO" id="GO:0006508">
    <property type="term" value="P:proteolysis"/>
    <property type="evidence" value="ECO:0007669"/>
    <property type="project" value="UniProtKB-KW"/>
</dbReference>
<dbReference type="Proteomes" id="UP000318538">
    <property type="component" value="Chromosome"/>
</dbReference>
<name>A0A517NI42_9BACT</name>
<reference evidence="1 2" key="1">
    <citation type="submission" date="2019-02" db="EMBL/GenBank/DDBJ databases">
        <title>Deep-cultivation of Planctomycetes and their phenomic and genomic characterization uncovers novel biology.</title>
        <authorList>
            <person name="Wiegand S."/>
            <person name="Jogler M."/>
            <person name="Boedeker C."/>
            <person name="Pinto D."/>
            <person name="Vollmers J."/>
            <person name="Rivas-Marin E."/>
            <person name="Kohn T."/>
            <person name="Peeters S.H."/>
            <person name="Heuer A."/>
            <person name="Rast P."/>
            <person name="Oberbeckmann S."/>
            <person name="Bunk B."/>
            <person name="Jeske O."/>
            <person name="Meyerdierks A."/>
            <person name="Storesund J.E."/>
            <person name="Kallscheuer N."/>
            <person name="Luecker S."/>
            <person name="Lage O.M."/>
            <person name="Pohl T."/>
            <person name="Merkel B.J."/>
            <person name="Hornburger P."/>
            <person name="Mueller R.-W."/>
            <person name="Bruemmer F."/>
            <person name="Labrenz M."/>
            <person name="Spormann A.M."/>
            <person name="Op den Camp H."/>
            <person name="Overmann J."/>
            <person name="Amann R."/>
            <person name="Jetten M.S.M."/>
            <person name="Mascher T."/>
            <person name="Medema M.H."/>
            <person name="Devos D.P."/>
            <person name="Kaster A.-K."/>
            <person name="Ovreas L."/>
            <person name="Rohde M."/>
            <person name="Galperin M.Y."/>
            <person name="Jogler C."/>
        </authorList>
    </citation>
    <scope>NUCLEOTIDE SEQUENCE [LARGE SCALE GENOMIC DNA]</scope>
    <source>
        <strain evidence="1 2">K22_7</strain>
    </source>
</reference>
<dbReference type="SUPFAM" id="SSF50494">
    <property type="entry name" value="Trypsin-like serine proteases"/>
    <property type="match status" value="1"/>
</dbReference>
<dbReference type="EC" id="3.4.21.107" evidence="1"/>
<dbReference type="InterPro" id="IPR009003">
    <property type="entry name" value="Peptidase_S1_PA"/>
</dbReference>
<dbReference type="PANTHER" id="PTHR43019">
    <property type="entry name" value="SERINE ENDOPROTEASE DEGS"/>
    <property type="match status" value="1"/>
</dbReference>
<sequence>MMNGGRNSWRVSLRLRIGFGDAVATVAKTFGVFSAGVRNISVDLPLSDTAKHPPSPRPRFTIMSAPVPHASNPSPILGRAILLLIGCTIAVTARADADTYARVVRSTAWIVTSNADNETATGTGVLVDAEKRIVLTNAHVVGDSRTAVVFFADIKDGIPNVKRKHYLDNVLTLAQPGKVVAVDRRRDLALIQLPKVPEDVTAIELADSSSKPGSTIELVGNPGNSDVMWVSTTGSVRAVYDKKFKSNHGEHDFRAVETQSPIQPGDSGGPIVNADGKLVALAQSFSPANTLISFCVDVSEIRAMLASSWKTAPIASKKLLEDAGIEHSVNATGHYQIEHKIAAETTQTVYVAKDTEYFQRADVRKVWSLVQVSKEEPTATLMNRLLRQSSVTKIGAWAIEKKSDGEFLVLYVAKLDATAPDEAIKGTIEYVARIAAAMSKELKPKASSKTSAETLASWLAQ</sequence>